<organism evidence="4 5">
    <name type="scientific">Riccia fluitans</name>
    <dbReference type="NCBI Taxonomy" id="41844"/>
    <lineage>
        <taxon>Eukaryota</taxon>
        <taxon>Viridiplantae</taxon>
        <taxon>Streptophyta</taxon>
        <taxon>Embryophyta</taxon>
        <taxon>Marchantiophyta</taxon>
        <taxon>Marchantiopsida</taxon>
        <taxon>Marchantiidae</taxon>
        <taxon>Marchantiales</taxon>
        <taxon>Ricciaceae</taxon>
        <taxon>Riccia</taxon>
    </lineage>
</organism>
<evidence type="ECO:0000313" key="5">
    <source>
        <dbReference type="Proteomes" id="UP001605036"/>
    </source>
</evidence>
<dbReference type="PANTHER" id="PTHR31901">
    <property type="entry name" value="GH3 DOMAIN-CONTAINING PROTEIN"/>
    <property type="match status" value="1"/>
</dbReference>
<dbReference type="AlphaFoldDB" id="A0ABD1Z1R5"/>
<reference evidence="4 5" key="1">
    <citation type="submission" date="2024-09" db="EMBL/GenBank/DDBJ databases">
        <title>Chromosome-scale assembly of Riccia fluitans.</title>
        <authorList>
            <person name="Paukszto L."/>
            <person name="Sawicki J."/>
            <person name="Karawczyk K."/>
            <person name="Piernik-Szablinska J."/>
            <person name="Szczecinska M."/>
            <person name="Mazdziarz M."/>
        </authorList>
    </citation>
    <scope>NUCLEOTIDE SEQUENCE [LARGE SCALE GENOMIC DNA]</scope>
    <source>
        <strain evidence="4">Rf_01</strain>
        <tissue evidence="4">Aerial parts of the thallus</tissue>
    </source>
</reference>
<comment type="caution">
    <text evidence="4">The sequence shown here is derived from an EMBL/GenBank/DDBJ whole genome shotgun (WGS) entry which is preliminary data.</text>
</comment>
<keyword evidence="5" id="KW-1185">Reference proteome</keyword>
<proteinExistence type="inferred from homology"/>
<dbReference type="Pfam" id="PF03321">
    <property type="entry name" value="GH3"/>
    <property type="match status" value="1"/>
</dbReference>
<evidence type="ECO:0000259" key="2">
    <source>
        <dbReference type="Pfam" id="PF23571"/>
    </source>
</evidence>
<gene>
    <name evidence="4" type="ORF">R1flu_007386</name>
</gene>
<dbReference type="InterPro" id="IPR055378">
    <property type="entry name" value="GH3_C"/>
</dbReference>
<accession>A0ABD1Z1R5</accession>
<evidence type="ECO:0000313" key="4">
    <source>
        <dbReference type="EMBL" id="KAL2635907.1"/>
    </source>
</evidence>
<comment type="similarity">
    <text evidence="1">Belongs to the IAA-amido conjugating enzyme family.</text>
</comment>
<dbReference type="InterPro" id="IPR004993">
    <property type="entry name" value="GH3"/>
</dbReference>
<dbReference type="Proteomes" id="UP001605036">
    <property type="component" value="Unassembled WGS sequence"/>
</dbReference>
<dbReference type="InterPro" id="IPR055377">
    <property type="entry name" value="GH3_M"/>
</dbReference>
<dbReference type="Pfam" id="PF23571">
    <property type="entry name" value="GH3_M"/>
    <property type="match status" value="1"/>
</dbReference>
<sequence length="686" mass="77523">MWRPLDEGEAFGEGSSTCSIRLETLLERSWKRQQQPFIMTFKEEANEEESQEEEALTGAATPVEGAVDEPECFKAWRARERVVIQYLEDVTKRPLREQERMLEHILSKNGHCEYLRRFGLNGATDVKTFRERVPVSDYNDVWPFVQRIMNGDFSPLLCGNRIVEILQSSGTTNGKGKLHPVTEEDLNLRTTLWNIMTPALNRALPGLEKGKCLFFYSVHESTVTPGGIVAQSATTSFIRSKMFRERLFNPTYRLTSPDGVFNTHAPATDVMYAHLLLALVQREHVMRMGAIFAYGLVRAIRYLEEFWPDLCEDIRNGTTNEGRLTTEHIKKEVMTILRPDPARADALREICSTESWEGILKRIWPNLKVLDTVSTGASAIYLPNLNFYSGKLPVICTQFYACTEGFFGINCEPTKPPEKIAYTLIPTIAYYEFIPVKPRRRVSRPVAGSDAAGREISRQCTEEILDLTQLEIGQEYEILITTVSGLCRYSIGDILKVVGFYNATPSFQVVRRKKTLISVSNEKTDEQDLFLAVTAAAKLLEPLQLRVHDYTSTADLSQKVGHYVIFLELAKSTSDSTSSCTDVPENVLDDCCGIIETNLNDVYREYRRDGYIGAAEIRILKPGTFDELVKHAFSIGTTVTQYKTPRGIEITNAPVLAILEAGTAQRHQWWGTPDPSWRQPLPSSPV</sequence>
<feature type="domain" description="GH3 C-terminal" evidence="3">
    <location>
        <begin position="528"/>
        <end position="648"/>
    </location>
</feature>
<feature type="domain" description="GH3 middle" evidence="2">
    <location>
        <begin position="422"/>
        <end position="512"/>
    </location>
</feature>
<name>A0ABD1Z1R5_9MARC</name>
<evidence type="ECO:0000256" key="1">
    <source>
        <dbReference type="ARBA" id="ARBA00008068"/>
    </source>
</evidence>
<evidence type="ECO:0000259" key="3">
    <source>
        <dbReference type="Pfam" id="PF23572"/>
    </source>
</evidence>
<dbReference type="PANTHER" id="PTHR31901:SF9">
    <property type="entry name" value="GH3 DOMAIN-CONTAINING PROTEIN"/>
    <property type="match status" value="1"/>
</dbReference>
<protein>
    <submittedName>
        <fullName evidence="4">Uncharacterized protein</fullName>
    </submittedName>
</protein>
<dbReference type="Pfam" id="PF23572">
    <property type="entry name" value="GH3_C"/>
    <property type="match status" value="1"/>
</dbReference>
<dbReference type="EMBL" id="JBHFFA010000003">
    <property type="protein sequence ID" value="KAL2635907.1"/>
    <property type="molecule type" value="Genomic_DNA"/>
</dbReference>